<evidence type="ECO:0000313" key="4">
    <source>
        <dbReference type="EMBL" id="EME45987.1"/>
    </source>
</evidence>
<evidence type="ECO:0000256" key="1">
    <source>
        <dbReference type="ARBA" id="ARBA00022574"/>
    </source>
</evidence>
<dbReference type="SMART" id="SM00320">
    <property type="entry name" value="WD40"/>
    <property type="match status" value="3"/>
</dbReference>
<dbReference type="SUPFAM" id="SSF50978">
    <property type="entry name" value="WD40 repeat-like"/>
    <property type="match status" value="1"/>
</dbReference>
<keyword evidence="1 3" id="KW-0853">WD repeat</keyword>
<dbReference type="eggNOG" id="ENOG502T24Y">
    <property type="taxonomic scope" value="Eukaryota"/>
</dbReference>
<evidence type="ECO:0000256" key="2">
    <source>
        <dbReference type="ARBA" id="ARBA00022737"/>
    </source>
</evidence>
<dbReference type="Gene3D" id="2.130.10.10">
    <property type="entry name" value="YVTN repeat-like/Quinoprotein amine dehydrogenase"/>
    <property type="match status" value="1"/>
</dbReference>
<reference evidence="4 5" key="2">
    <citation type="journal article" date="2012" name="PLoS Pathog.">
        <title>Diverse lifestyles and strategies of plant pathogenesis encoded in the genomes of eighteen Dothideomycetes fungi.</title>
        <authorList>
            <person name="Ohm R.A."/>
            <person name="Feau N."/>
            <person name="Henrissat B."/>
            <person name="Schoch C.L."/>
            <person name="Horwitz B.A."/>
            <person name="Barry K.W."/>
            <person name="Condon B.J."/>
            <person name="Copeland A.C."/>
            <person name="Dhillon B."/>
            <person name="Glaser F."/>
            <person name="Hesse C.N."/>
            <person name="Kosti I."/>
            <person name="LaButti K."/>
            <person name="Lindquist E.A."/>
            <person name="Lucas S."/>
            <person name="Salamov A.A."/>
            <person name="Bradshaw R.E."/>
            <person name="Ciuffetti L."/>
            <person name="Hamelin R.C."/>
            <person name="Kema G.H.J."/>
            <person name="Lawrence C."/>
            <person name="Scott J.A."/>
            <person name="Spatafora J.W."/>
            <person name="Turgeon B.G."/>
            <person name="de Wit P.J.G.M."/>
            <person name="Zhong S."/>
            <person name="Goodwin S.B."/>
            <person name="Grigoriev I.V."/>
        </authorList>
    </citation>
    <scope>NUCLEOTIDE SEQUENCE [LARGE SCALE GENOMIC DNA]</scope>
    <source>
        <strain evidence="5">NZE10 / CBS 128990</strain>
    </source>
</reference>
<dbReference type="PANTHER" id="PTHR19848:SF8">
    <property type="entry name" value="F-BOX AND WD REPEAT DOMAIN CONTAINING 7"/>
    <property type="match status" value="1"/>
</dbReference>
<proteinExistence type="predicted"/>
<sequence>MSFMSREKFLEEYVFEVDAEFERNGNAAEWAPSSNGGAQHWGQEISRLKLVDTDPGTGLRPESAAFALSDDGLLMAVATNKVIRIYSSWDQHLEAELVGHLENVTKVFFAPKNCYLEESYTLLSEAEHYSKEKHNPLILWHIDGGGRLITRTMPFAIDSLADKALGAIKMDLTTHHELPASSMAEVRKSLVNTLKIADTKNRSVTLTTLPGSFPGFGSKVFSSDKKLFLHLEHNNTTQSGMRPPDQLPQVVIRSLNGPETEMARLQGHEDAIMWACFSPTDPNVFATAAWDKTYQIWNLEHKTSSSIIGPTVGQNWSGDFSPDGKHVLLSGTNNVGVYSVATGDQVAKLERPKLEAWVRNLEWSPAGDAVALCNGIEILLWEPFREGEERRSSGMNVVKLTKPENRVLENFMRFHAAKWLDRRGRRLAVMAGDGTVMVWDRKENWKWRFQRPQGRAMKLWTHEIVYVEETEMLYVLDGDRKVRRWRLS</sequence>
<reference evidence="5" key="1">
    <citation type="journal article" date="2012" name="PLoS Genet.">
        <title>The genomes of the fungal plant pathogens Cladosporium fulvum and Dothistroma septosporum reveal adaptation to different hosts and lifestyles but also signatures of common ancestry.</title>
        <authorList>
            <person name="de Wit P.J.G.M."/>
            <person name="van der Burgt A."/>
            <person name="Oekmen B."/>
            <person name="Stergiopoulos I."/>
            <person name="Abd-Elsalam K.A."/>
            <person name="Aerts A.L."/>
            <person name="Bahkali A.H."/>
            <person name="Beenen H.G."/>
            <person name="Chettri P."/>
            <person name="Cox M.P."/>
            <person name="Datema E."/>
            <person name="de Vries R.P."/>
            <person name="Dhillon B."/>
            <person name="Ganley A.R."/>
            <person name="Griffiths S.A."/>
            <person name="Guo Y."/>
            <person name="Hamelin R.C."/>
            <person name="Henrissat B."/>
            <person name="Kabir M.S."/>
            <person name="Jashni M.K."/>
            <person name="Kema G."/>
            <person name="Klaubauf S."/>
            <person name="Lapidus A."/>
            <person name="Levasseur A."/>
            <person name="Lindquist E."/>
            <person name="Mehrabi R."/>
            <person name="Ohm R.A."/>
            <person name="Owen T.J."/>
            <person name="Salamov A."/>
            <person name="Schwelm A."/>
            <person name="Schijlen E."/>
            <person name="Sun H."/>
            <person name="van den Burg H.A."/>
            <person name="van Ham R.C.H.J."/>
            <person name="Zhang S."/>
            <person name="Goodwin S.B."/>
            <person name="Grigoriev I.V."/>
            <person name="Collemare J."/>
            <person name="Bradshaw R.E."/>
        </authorList>
    </citation>
    <scope>NUCLEOTIDE SEQUENCE [LARGE SCALE GENOMIC DNA]</scope>
    <source>
        <strain evidence="5">NZE10 / CBS 128990</strain>
    </source>
</reference>
<evidence type="ECO:0000313" key="5">
    <source>
        <dbReference type="Proteomes" id="UP000016933"/>
    </source>
</evidence>
<dbReference type="InterPro" id="IPR036322">
    <property type="entry name" value="WD40_repeat_dom_sf"/>
</dbReference>
<name>N1PRH4_DOTSN</name>
<gene>
    <name evidence="4" type="ORF">DOTSEDRAFT_22110</name>
</gene>
<dbReference type="PANTHER" id="PTHR19848">
    <property type="entry name" value="WD40 REPEAT PROTEIN"/>
    <property type="match status" value="1"/>
</dbReference>
<feature type="repeat" description="WD" evidence="3">
    <location>
        <begin position="265"/>
        <end position="307"/>
    </location>
</feature>
<dbReference type="AlphaFoldDB" id="N1PRH4"/>
<dbReference type="OrthoDB" id="1367865at2759"/>
<dbReference type="InterPro" id="IPR015943">
    <property type="entry name" value="WD40/YVTN_repeat-like_dom_sf"/>
</dbReference>
<dbReference type="OMA" id="IMWAGMS"/>
<protein>
    <submittedName>
        <fullName evidence="4">Uncharacterized protein</fullName>
    </submittedName>
</protein>
<dbReference type="PROSITE" id="PS50082">
    <property type="entry name" value="WD_REPEATS_2"/>
    <property type="match status" value="1"/>
</dbReference>
<dbReference type="Proteomes" id="UP000016933">
    <property type="component" value="Unassembled WGS sequence"/>
</dbReference>
<dbReference type="Pfam" id="PF00400">
    <property type="entry name" value="WD40"/>
    <property type="match status" value="1"/>
</dbReference>
<dbReference type="STRING" id="675120.N1PRH4"/>
<keyword evidence="2" id="KW-0677">Repeat</keyword>
<dbReference type="PROSITE" id="PS50294">
    <property type="entry name" value="WD_REPEATS_REGION"/>
    <property type="match status" value="1"/>
</dbReference>
<evidence type="ECO:0000256" key="3">
    <source>
        <dbReference type="PROSITE-ProRule" id="PRU00221"/>
    </source>
</evidence>
<dbReference type="InterPro" id="IPR001680">
    <property type="entry name" value="WD40_rpt"/>
</dbReference>
<dbReference type="HOGENOM" id="CLU_031896_0_0_1"/>
<organism evidence="4 5">
    <name type="scientific">Dothistroma septosporum (strain NZE10 / CBS 128990)</name>
    <name type="common">Red band needle blight fungus</name>
    <name type="synonym">Mycosphaerella pini</name>
    <dbReference type="NCBI Taxonomy" id="675120"/>
    <lineage>
        <taxon>Eukaryota</taxon>
        <taxon>Fungi</taxon>
        <taxon>Dikarya</taxon>
        <taxon>Ascomycota</taxon>
        <taxon>Pezizomycotina</taxon>
        <taxon>Dothideomycetes</taxon>
        <taxon>Dothideomycetidae</taxon>
        <taxon>Mycosphaerellales</taxon>
        <taxon>Mycosphaerellaceae</taxon>
        <taxon>Dothistroma</taxon>
    </lineage>
</organism>
<accession>N1PRH4</accession>
<dbReference type="EMBL" id="KB446537">
    <property type="protein sequence ID" value="EME45987.1"/>
    <property type="molecule type" value="Genomic_DNA"/>
</dbReference>
<keyword evidence="5" id="KW-1185">Reference proteome</keyword>